<organism evidence="1 2">
    <name type="scientific">Caproicibacter fermentans</name>
    <dbReference type="NCBI Taxonomy" id="2576756"/>
    <lineage>
        <taxon>Bacteria</taxon>
        <taxon>Bacillati</taxon>
        <taxon>Bacillota</taxon>
        <taxon>Clostridia</taxon>
        <taxon>Eubacteriales</taxon>
        <taxon>Acutalibacteraceae</taxon>
        <taxon>Caproicibacter</taxon>
    </lineage>
</organism>
<protein>
    <submittedName>
        <fullName evidence="1">Uncharacterized protein</fullName>
    </submittedName>
</protein>
<proteinExistence type="predicted"/>
<dbReference type="RefSeq" id="WP_156990490.1">
    <property type="nucleotide sequence ID" value="NZ_VWXL01000052.1"/>
</dbReference>
<gene>
    <name evidence="1" type="ORF">CAFE_18720</name>
</gene>
<dbReference type="AlphaFoldDB" id="A0A6N8HZZ8"/>
<sequence length="126" mass="13432">MPAEMTPLEAAEIMEESARQAKCMIDAPTTFFSAASQSAGVERVKKCEMAYSLAASYLRAVAAGELRPVIHGRWIYKDCNGVQTENHGLVAYAECSNCGHEICNIDQEAAHCPSCGALMGGKGDST</sequence>
<keyword evidence="2" id="KW-1185">Reference proteome</keyword>
<evidence type="ECO:0000313" key="2">
    <source>
        <dbReference type="Proteomes" id="UP000469440"/>
    </source>
</evidence>
<evidence type="ECO:0000313" key="1">
    <source>
        <dbReference type="EMBL" id="MVB11165.1"/>
    </source>
</evidence>
<reference evidence="1 2" key="1">
    <citation type="submission" date="2019-09" db="EMBL/GenBank/DDBJ databases">
        <title>Genome sequence of Clostridium sp. EA1.</title>
        <authorList>
            <person name="Poehlein A."/>
            <person name="Bengelsdorf F.R."/>
            <person name="Daniel R."/>
        </authorList>
    </citation>
    <scope>NUCLEOTIDE SEQUENCE [LARGE SCALE GENOMIC DNA]</scope>
    <source>
        <strain evidence="1 2">EA1</strain>
    </source>
</reference>
<name>A0A6N8HZZ8_9FIRM</name>
<comment type="caution">
    <text evidence="1">The sequence shown here is derived from an EMBL/GenBank/DDBJ whole genome shotgun (WGS) entry which is preliminary data.</text>
</comment>
<dbReference type="EMBL" id="VWXL01000052">
    <property type="protein sequence ID" value="MVB11165.1"/>
    <property type="molecule type" value="Genomic_DNA"/>
</dbReference>
<dbReference type="Proteomes" id="UP000469440">
    <property type="component" value="Unassembled WGS sequence"/>
</dbReference>
<accession>A0A6N8HZZ8</accession>